<evidence type="ECO:0008006" key="4">
    <source>
        <dbReference type="Google" id="ProtNLM"/>
    </source>
</evidence>
<evidence type="ECO:0000313" key="2">
    <source>
        <dbReference type="EMBL" id="SFU45401.1"/>
    </source>
</evidence>
<organism evidence="2 3">
    <name type="scientific">Pustulibacterium marinum</name>
    <dbReference type="NCBI Taxonomy" id="1224947"/>
    <lineage>
        <taxon>Bacteria</taxon>
        <taxon>Pseudomonadati</taxon>
        <taxon>Bacteroidota</taxon>
        <taxon>Flavobacteriia</taxon>
        <taxon>Flavobacteriales</taxon>
        <taxon>Flavobacteriaceae</taxon>
        <taxon>Pustulibacterium</taxon>
    </lineage>
</organism>
<evidence type="ECO:0000256" key="1">
    <source>
        <dbReference type="SAM" id="SignalP"/>
    </source>
</evidence>
<proteinExistence type="predicted"/>
<name>A0A1I7GAJ5_9FLAO</name>
<gene>
    <name evidence="2" type="ORF">SAMN05216480_10428</name>
</gene>
<feature type="chain" id="PRO_5011677041" description="Lipoprotein" evidence="1">
    <location>
        <begin position="26"/>
        <end position="236"/>
    </location>
</feature>
<dbReference type="AlphaFoldDB" id="A0A1I7GAJ5"/>
<dbReference type="EMBL" id="FPBK01000004">
    <property type="protein sequence ID" value="SFU45401.1"/>
    <property type="molecule type" value="Genomic_DNA"/>
</dbReference>
<accession>A0A1I7GAJ5</accession>
<dbReference type="STRING" id="1224947.SAMN05216480_10428"/>
<dbReference type="OrthoDB" id="714084at2"/>
<dbReference type="Proteomes" id="UP000199138">
    <property type="component" value="Unassembled WGS sequence"/>
</dbReference>
<keyword evidence="1" id="KW-0732">Signal</keyword>
<keyword evidence="3" id="KW-1185">Reference proteome</keyword>
<feature type="signal peptide" evidence="1">
    <location>
        <begin position="1"/>
        <end position="25"/>
    </location>
</feature>
<dbReference type="RefSeq" id="WP_093024501.1">
    <property type="nucleotide sequence ID" value="NZ_FPBK01000004.1"/>
</dbReference>
<sequence length="236" mass="27199">MKNILIISWLCAMCLVSCSSSTKPATEKITLLNNVFLELIGTDYYYEEPPLPPVPLEYAKTKQDSIEFFQKQSKLKKVLEHPQLDTADLVIGIAPFYINPKQAFRYWDTKDSLFPKGYYSDAIASSDFDQLFIALVDSTQYQKSSFDVHQLNDTGKYQIKDLNELEKEDNVYWKSSSYRYVASIYFSDIKMNKTQNKAIFYVIISCGELCGSGSIVFCVKEEGHWKVIERDTLWVS</sequence>
<protein>
    <recommendedName>
        <fullName evidence="4">Lipoprotein</fullName>
    </recommendedName>
</protein>
<reference evidence="2 3" key="1">
    <citation type="submission" date="2016-10" db="EMBL/GenBank/DDBJ databases">
        <authorList>
            <person name="de Groot N.N."/>
        </authorList>
    </citation>
    <scope>NUCLEOTIDE SEQUENCE [LARGE SCALE GENOMIC DNA]</scope>
    <source>
        <strain evidence="2 3">CGMCC 1.12333</strain>
    </source>
</reference>
<evidence type="ECO:0000313" key="3">
    <source>
        <dbReference type="Proteomes" id="UP000199138"/>
    </source>
</evidence>